<feature type="region of interest" description="Disordered" evidence="1">
    <location>
        <begin position="210"/>
        <end position="251"/>
    </location>
</feature>
<dbReference type="OrthoDB" id="4721833at2759"/>
<dbReference type="AlphaFoldDB" id="A0A4Q4TZY2"/>
<evidence type="ECO:0000256" key="1">
    <source>
        <dbReference type="SAM" id="MobiDB-lite"/>
    </source>
</evidence>
<name>A0A4Q4TZY2_9PEZI</name>
<gene>
    <name evidence="3" type="ORF">DL764_000108</name>
</gene>
<comment type="caution">
    <text evidence="3">The sequence shown here is derived from an EMBL/GenBank/DDBJ whole genome shotgun (WGS) entry which is preliminary data.</text>
</comment>
<reference evidence="3 4" key="1">
    <citation type="submission" date="2018-06" db="EMBL/GenBank/DDBJ databases">
        <title>Complete Genomes of Monosporascus.</title>
        <authorList>
            <person name="Robinson A.J."/>
            <person name="Natvig D.O."/>
        </authorList>
    </citation>
    <scope>NUCLEOTIDE SEQUENCE [LARGE SCALE GENOMIC DNA]</scope>
    <source>
        <strain evidence="3 4">CBS 110550</strain>
    </source>
</reference>
<dbReference type="EMBL" id="QJNU01000003">
    <property type="protein sequence ID" value="RYP11290.1"/>
    <property type="molecule type" value="Genomic_DNA"/>
</dbReference>
<keyword evidence="2" id="KW-0812">Transmembrane</keyword>
<evidence type="ECO:0000313" key="3">
    <source>
        <dbReference type="EMBL" id="RYP11290.1"/>
    </source>
</evidence>
<feature type="transmembrane region" description="Helical" evidence="2">
    <location>
        <begin position="31"/>
        <end position="55"/>
    </location>
</feature>
<feature type="region of interest" description="Disordered" evidence="1">
    <location>
        <begin position="161"/>
        <end position="182"/>
    </location>
</feature>
<accession>A0A4Q4TZY2</accession>
<feature type="compositionally biased region" description="Polar residues" evidence="1">
    <location>
        <begin position="168"/>
        <end position="182"/>
    </location>
</feature>
<keyword evidence="2" id="KW-1133">Transmembrane helix</keyword>
<evidence type="ECO:0000313" key="4">
    <source>
        <dbReference type="Proteomes" id="UP000293360"/>
    </source>
</evidence>
<feature type="transmembrane region" description="Helical" evidence="2">
    <location>
        <begin position="75"/>
        <end position="97"/>
    </location>
</feature>
<proteinExistence type="predicted"/>
<sequence length="364" mass="38967">MPSTTKPPHGGVLASLRTIIDATSSPETAEALLFALAFRFLAVDAIVSFVLITTVAVASADPETFPFAPIRGCSIAHTVVSTLCFAVGATLWTRIYYFKHHPTPLPRTGTGYVPRGENSGSGVGGARMSFDDADTKAEARAFGLQGAVEMDELGLQKSRAASPYGQAQGYQSSSNPLRNLYPNTSERALDYSEYHKSTIPFAGMHPFEVPARTPPLPTSLAHRRSQSGAPPDATTIRHDRSTTPSWTPSDECSVAGFDDIDLFEGAGRPSSRATTIATGRSSFGEESGFLQGFHRGDARRHTELSEGLAGRHGSVRAVVEDVPPRRRDVDSPFTMADATAYTDLFSNSDRTDSTCSTGSQGNWT</sequence>
<organism evidence="3 4">
    <name type="scientific">Monosporascus ibericus</name>
    <dbReference type="NCBI Taxonomy" id="155417"/>
    <lineage>
        <taxon>Eukaryota</taxon>
        <taxon>Fungi</taxon>
        <taxon>Dikarya</taxon>
        <taxon>Ascomycota</taxon>
        <taxon>Pezizomycotina</taxon>
        <taxon>Sordariomycetes</taxon>
        <taxon>Xylariomycetidae</taxon>
        <taxon>Xylariales</taxon>
        <taxon>Xylariales incertae sedis</taxon>
        <taxon>Monosporascus</taxon>
    </lineage>
</organism>
<keyword evidence="4" id="KW-1185">Reference proteome</keyword>
<keyword evidence="2" id="KW-0472">Membrane</keyword>
<evidence type="ECO:0000256" key="2">
    <source>
        <dbReference type="SAM" id="Phobius"/>
    </source>
</evidence>
<dbReference type="Proteomes" id="UP000293360">
    <property type="component" value="Unassembled WGS sequence"/>
</dbReference>
<protein>
    <submittedName>
        <fullName evidence="3">Uncharacterized protein</fullName>
    </submittedName>
</protein>